<dbReference type="Pfam" id="PF05838">
    <property type="entry name" value="Glyco_hydro_108"/>
    <property type="match status" value="1"/>
</dbReference>
<accession>A0A0F9T0Q1</accession>
<evidence type="ECO:0000259" key="1">
    <source>
        <dbReference type="Pfam" id="PF05838"/>
    </source>
</evidence>
<dbReference type="Gene3D" id="1.20.141.10">
    <property type="entry name" value="Chitosanase, subunit A, domain 1"/>
    <property type="match status" value="1"/>
</dbReference>
<comment type="caution">
    <text evidence="2">The sequence shown here is derived from an EMBL/GenBank/DDBJ whole genome shotgun (WGS) entry which is preliminary data.</text>
</comment>
<dbReference type="SUPFAM" id="SSF53955">
    <property type="entry name" value="Lysozyme-like"/>
    <property type="match status" value="1"/>
</dbReference>
<dbReference type="EMBL" id="LAZR01000320">
    <property type="protein sequence ID" value="KKN74795.1"/>
    <property type="molecule type" value="Genomic_DNA"/>
</dbReference>
<dbReference type="InterPro" id="IPR008565">
    <property type="entry name" value="TtsA-like_GH18_dom"/>
</dbReference>
<name>A0A0F9T0Q1_9ZZZZ</name>
<reference evidence="2" key="1">
    <citation type="journal article" date="2015" name="Nature">
        <title>Complex archaea that bridge the gap between prokaryotes and eukaryotes.</title>
        <authorList>
            <person name="Spang A."/>
            <person name="Saw J.H."/>
            <person name="Jorgensen S.L."/>
            <person name="Zaremba-Niedzwiedzka K."/>
            <person name="Martijn J."/>
            <person name="Lind A.E."/>
            <person name="van Eijk R."/>
            <person name="Schleper C."/>
            <person name="Guy L."/>
            <person name="Ettema T.J."/>
        </authorList>
    </citation>
    <scope>NUCLEOTIDE SEQUENCE</scope>
</reference>
<dbReference type="AlphaFoldDB" id="A0A0F9T0Q1"/>
<gene>
    <name evidence="2" type="ORF">LCGC14_0386880</name>
</gene>
<dbReference type="InterPro" id="IPR023346">
    <property type="entry name" value="Lysozyme-like_dom_sf"/>
</dbReference>
<protein>
    <recommendedName>
        <fullName evidence="1">TtsA-like Glycoside hydrolase family 108 domain-containing protein</fullName>
    </recommendedName>
</protein>
<evidence type="ECO:0000313" key="2">
    <source>
        <dbReference type="EMBL" id="KKN74795.1"/>
    </source>
</evidence>
<organism evidence="2">
    <name type="scientific">marine sediment metagenome</name>
    <dbReference type="NCBI Taxonomy" id="412755"/>
    <lineage>
        <taxon>unclassified sequences</taxon>
        <taxon>metagenomes</taxon>
        <taxon>ecological metagenomes</taxon>
    </lineage>
</organism>
<proteinExistence type="predicted"/>
<feature type="domain" description="TtsA-like Glycoside hydrolase family 108" evidence="1">
    <location>
        <begin position="356"/>
        <end position="440"/>
    </location>
</feature>
<sequence length="494" mass="57047">MKHRQGYSWYPQYDQYRGRILQHIATIQPNFGLIATEDYMPISEAWEQFVHPICGRVWEIDDGGKGKASKALDANPEKAAVDLLDRYLRKRDKWIARAQADGRPFPDEWHLIGAAWNELNQHTTYARIVEGTKYLLRKAKQEGFPFLVIRTGVGHPSDLNPDGSVDWSAFDDPELEELIVETGSIVGLHAYFQMEGPMHSWTDEVGKLREDYPYLAGRHHGFPLQDVPIVLDETGIDGGIYNRNPRWGWKEYGVQAYTYAQMLLEAHQALDNRVLAQCPFLLDYQNDEWWSFNYVDVLDHIEEWVARIDVDIPNNAGEEPIILLPPKNQHTVTVIQREREPTDRADDNLSAFDRAMQWIFKAEGGFQKNPKDPGNWYKGELIGTKYGISAASWAHRYDIPNLTRAQARFIDYKYYWLPSGADKLDWPFSLLLFDTAVLHGVTTAVGWQEQAGQMFDYSIFARRLRLYRDSENADEFGDGWRNRLIDLLEVMANG</sequence>